<proteinExistence type="predicted"/>
<dbReference type="PANTHER" id="PTHR12854:SF7">
    <property type="entry name" value="ATAXIN-2 HOMOLOG"/>
    <property type="match status" value="1"/>
</dbReference>
<dbReference type="EMBL" id="KV921360">
    <property type="protein sequence ID" value="ORE17264.1"/>
    <property type="molecule type" value="Genomic_DNA"/>
</dbReference>
<dbReference type="VEuPathDB" id="FungiDB:BCV72DRAFT_90539"/>
<gene>
    <name evidence="3" type="ORF">BCV71DRAFT_200691</name>
</gene>
<feature type="region of interest" description="Disordered" evidence="1">
    <location>
        <begin position="332"/>
        <end position="374"/>
    </location>
</feature>
<dbReference type="AlphaFoldDB" id="A0A1X0RZ58"/>
<dbReference type="OMA" id="APMMMRY"/>
<dbReference type="GO" id="GO:0010494">
    <property type="term" value="C:cytoplasmic stress granule"/>
    <property type="evidence" value="ECO:0007669"/>
    <property type="project" value="TreeGrafter"/>
</dbReference>
<dbReference type="Pfam" id="PF14438">
    <property type="entry name" value="SM-ATX"/>
    <property type="match status" value="1"/>
</dbReference>
<evidence type="ECO:0000259" key="2">
    <source>
        <dbReference type="SMART" id="SM01272"/>
    </source>
</evidence>
<feature type="compositionally biased region" description="Polar residues" evidence="1">
    <location>
        <begin position="440"/>
        <end position="449"/>
    </location>
</feature>
<feature type="compositionally biased region" description="Polar residues" evidence="1">
    <location>
        <begin position="764"/>
        <end position="784"/>
    </location>
</feature>
<dbReference type="Pfam" id="PF06741">
    <property type="entry name" value="LsmAD"/>
    <property type="match status" value="1"/>
</dbReference>
<feature type="compositionally biased region" description="Basic and acidic residues" evidence="1">
    <location>
        <begin position="352"/>
        <end position="374"/>
    </location>
</feature>
<feature type="compositionally biased region" description="Low complexity" evidence="1">
    <location>
        <begin position="25"/>
        <end position="34"/>
    </location>
</feature>
<dbReference type="SMART" id="SM01272">
    <property type="entry name" value="LsmAD"/>
    <property type="match status" value="1"/>
</dbReference>
<evidence type="ECO:0000313" key="3">
    <source>
        <dbReference type="EMBL" id="ORE17264.1"/>
    </source>
</evidence>
<feature type="region of interest" description="Disordered" evidence="1">
    <location>
        <begin position="762"/>
        <end position="784"/>
    </location>
</feature>
<protein>
    <recommendedName>
        <fullName evidence="2">LsmAD domain-containing protein</fullName>
    </recommendedName>
</protein>
<evidence type="ECO:0000256" key="1">
    <source>
        <dbReference type="SAM" id="MobiDB-lite"/>
    </source>
</evidence>
<feature type="compositionally biased region" description="Polar residues" evidence="1">
    <location>
        <begin position="339"/>
        <end position="351"/>
    </location>
</feature>
<sequence length="784" mass="85572">MAFSKTQGKKQETGTGPHLKQQRGNNNNSTNNNNVKKWPASNPSQRNNNYNAHSNPSEVVVEDQASAKEMHDRMLFLLGNMIGAIVEATVKNGCKFRGIFHGASTEGDLAIALSLAQKIFDPLAPTDKDKTNPNPIINTLLIYSKDLVEITVASVDLTGAASERNTFKTDADIAGKLEIKERELHKWAPTDEDNALGLLDGDLESSGETTWDQFAVNEKLFGLKTDFDEEIYTTPLNRSAPGFKDREKKAIQVANEIQKSAATNVHILEERGISIDDSGLDEEDLYGAVVRDGNKYIPPALRKQYQQSQEQNVQQAKKETKNNNKSINKIITSDLPKSAGSNPSPIANLPTTRRESNEKGQEKTKENEPPKRIESEIASTFKHFAMMEKDKLNAKKQALQKKEKDGRLAELKMFHQTFKLNVPVPADLVPLLSKGKKSSPAMSTSSLGSVSPDEKKKKPELSTPPSATTPTPAQAVTEPVKKNSPVQAKSPLPSQAASATSAADATTNTNKTNTPTPSQNTTNTSSTTGSTFKLNAKASSFKPNPSAAAFVPGSLTTSVQQDDPHSFFGNKHPKKNLGNDKITMKEAFKPPFLKKSVSANSIGPTWPFGSKSYRVQFSQFNVYDEDVFGGYPSPGYGYAYPQYRYPQYVSGVPQMAVQQGVPYMSPQFVSSVPISAPMPPNAVPPTAAYSPQMANVSPHGSPFPQGFPSPQRSPMVPQGMPPQVYQYQGAPMMMRYPPEIMMNNAGGPPMMMQRPVMMEPMQYSPHQQSETSANDSGAETPPTN</sequence>
<feature type="compositionally biased region" description="Low complexity" evidence="1">
    <location>
        <begin position="490"/>
        <end position="531"/>
    </location>
</feature>
<reference evidence="3 4" key="1">
    <citation type="journal article" date="2016" name="Proc. Natl. Acad. Sci. U.S.A.">
        <title>Lipid metabolic changes in an early divergent fungus govern the establishment of a mutualistic symbiosis with endobacteria.</title>
        <authorList>
            <person name="Lastovetsky O.A."/>
            <person name="Gaspar M.L."/>
            <person name="Mondo S.J."/>
            <person name="LaButti K.M."/>
            <person name="Sandor L."/>
            <person name="Grigoriev I.V."/>
            <person name="Henry S.A."/>
            <person name="Pawlowska T.E."/>
        </authorList>
    </citation>
    <scope>NUCLEOTIDE SEQUENCE [LARGE SCALE GENOMIC DNA]</scope>
    <source>
        <strain evidence="3 4">ATCC 11559</strain>
    </source>
</reference>
<feature type="compositionally biased region" description="Polar residues" evidence="1">
    <location>
        <begin position="41"/>
        <end position="57"/>
    </location>
</feature>
<feature type="region of interest" description="Disordered" evidence="1">
    <location>
        <begin position="433"/>
        <end position="531"/>
    </location>
</feature>
<feature type="domain" description="LsmAD" evidence="2">
    <location>
        <begin position="221"/>
        <end position="292"/>
    </location>
</feature>
<name>A0A1X0RZ58_RHIZD</name>
<dbReference type="InterPro" id="IPR045117">
    <property type="entry name" value="ATXN2-like"/>
</dbReference>
<dbReference type="GO" id="GO:0034063">
    <property type="term" value="P:stress granule assembly"/>
    <property type="evidence" value="ECO:0007669"/>
    <property type="project" value="TreeGrafter"/>
</dbReference>
<accession>A0A1X0RZ58</accession>
<feature type="region of interest" description="Disordered" evidence="1">
    <location>
        <begin position="1"/>
        <end position="65"/>
    </location>
</feature>
<dbReference type="PANTHER" id="PTHR12854">
    <property type="entry name" value="ATAXIN 2-RELATED"/>
    <property type="match status" value="1"/>
</dbReference>
<dbReference type="InterPro" id="IPR009604">
    <property type="entry name" value="LsmAD_domain"/>
</dbReference>
<organism evidence="3 4">
    <name type="scientific">Rhizopus microsporus</name>
    <dbReference type="NCBI Taxonomy" id="58291"/>
    <lineage>
        <taxon>Eukaryota</taxon>
        <taxon>Fungi</taxon>
        <taxon>Fungi incertae sedis</taxon>
        <taxon>Mucoromycota</taxon>
        <taxon>Mucoromycotina</taxon>
        <taxon>Mucoromycetes</taxon>
        <taxon>Mucorales</taxon>
        <taxon>Mucorineae</taxon>
        <taxon>Rhizopodaceae</taxon>
        <taxon>Rhizopus</taxon>
    </lineage>
</organism>
<dbReference type="GO" id="GO:0003729">
    <property type="term" value="F:mRNA binding"/>
    <property type="evidence" value="ECO:0007669"/>
    <property type="project" value="TreeGrafter"/>
</dbReference>
<dbReference type="InterPro" id="IPR025852">
    <property type="entry name" value="SM_dom_ATX"/>
</dbReference>
<feature type="compositionally biased region" description="Low complexity" evidence="1">
    <location>
        <begin position="463"/>
        <end position="473"/>
    </location>
</feature>
<dbReference type="Proteomes" id="UP000242381">
    <property type="component" value="Unassembled WGS sequence"/>
</dbReference>
<evidence type="ECO:0000313" key="4">
    <source>
        <dbReference type="Proteomes" id="UP000242381"/>
    </source>
</evidence>